<name>A0ABN3J112_9ACTN</name>
<dbReference type="InterPro" id="IPR050811">
    <property type="entry name" value="Phosphate_ABC_transporter"/>
</dbReference>
<protein>
    <submittedName>
        <fullName evidence="5">Substrate-binding domain-containing protein</fullName>
    </submittedName>
</protein>
<evidence type="ECO:0000256" key="2">
    <source>
        <dbReference type="SAM" id="MobiDB-lite"/>
    </source>
</evidence>
<dbReference type="Pfam" id="PF12849">
    <property type="entry name" value="PBP_like_2"/>
    <property type="match status" value="1"/>
</dbReference>
<evidence type="ECO:0000256" key="1">
    <source>
        <dbReference type="ARBA" id="ARBA00022729"/>
    </source>
</evidence>
<evidence type="ECO:0000256" key="3">
    <source>
        <dbReference type="SAM" id="SignalP"/>
    </source>
</evidence>
<dbReference type="Proteomes" id="UP001501231">
    <property type="component" value="Unassembled WGS sequence"/>
</dbReference>
<proteinExistence type="predicted"/>
<keyword evidence="1 3" id="KW-0732">Signal</keyword>
<dbReference type="PANTHER" id="PTHR30570:SF1">
    <property type="entry name" value="PHOSPHATE-BINDING PROTEIN PSTS"/>
    <property type="match status" value="1"/>
</dbReference>
<evidence type="ECO:0000259" key="4">
    <source>
        <dbReference type="Pfam" id="PF12849"/>
    </source>
</evidence>
<feature type="domain" description="PBP" evidence="4">
    <location>
        <begin position="102"/>
        <end position="276"/>
    </location>
</feature>
<dbReference type="PANTHER" id="PTHR30570">
    <property type="entry name" value="PERIPLASMIC PHOSPHATE BINDING COMPONENT OF PHOSPHATE ABC TRANSPORTER"/>
    <property type="match status" value="1"/>
</dbReference>
<feature type="region of interest" description="Disordered" evidence="2">
    <location>
        <begin position="92"/>
        <end position="112"/>
    </location>
</feature>
<evidence type="ECO:0000313" key="6">
    <source>
        <dbReference type="Proteomes" id="UP001501231"/>
    </source>
</evidence>
<evidence type="ECO:0000313" key="5">
    <source>
        <dbReference type="EMBL" id="GAA2418142.1"/>
    </source>
</evidence>
<reference evidence="5 6" key="1">
    <citation type="journal article" date="2019" name="Int. J. Syst. Evol. Microbiol.">
        <title>The Global Catalogue of Microorganisms (GCM) 10K type strain sequencing project: providing services to taxonomists for standard genome sequencing and annotation.</title>
        <authorList>
            <consortium name="The Broad Institute Genomics Platform"/>
            <consortium name="The Broad Institute Genome Sequencing Center for Infectious Disease"/>
            <person name="Wu L."/>
            <person name="Ma J."/>
        </authorList>
    </citation>
    <scope>NUCLEOTIDE SEQUENCE [LARGE SCALE GENOMIC DNA]</scope>
    <source>
        <strain evidence="5 6">JCM 3325</strain>
    </source>
</reference>
<keyword evidence="6" id="KW-1185">Reference proteome</keyword>
<gene>
    <name evidence="5" type="ORF">GCM10010191_30990</name>
</gene>
<dbReference type="EMBL" id="BAAARW010000012">
    <property type="protein sequence ID" value="GAA2418142.1"/>
    <property type="molecule type" value="Genomic_DNA"/>
</dbReference>
<organism evidence="5 6">
    <name type="scientific">Actinomadura vinacea</name>
    <dbReference type="NCBI Taxonomy" id="115336"/>
    <lineage>
        <taxon>Bacteria</taxon>
        <taxon>Bacillati</taxon>
        <taxon>Actinomycetota</taxon>
        <taxon>Actinomycetes</taxon>
        <taxon>Streptosporangiales</taxon>
        <taxon>Thermomonosporaceae</taxon>
        <taxon>Actinomadura</taxon>
    </lineage>
</organism>
<accession>A0ABN3J112</accession>
<comment type="caution">
    <text evidence="5">The sequence shown here is derived from an EMBL/GenBank/DDBJ whole genome shotgun (WGS) entry which is preliminary data.</text>
</comment>
<feature type="chain" id="PRO_5046733683" evidence="3">
    <location>
        <begin position="19"/>
        <end position="373"/>
    </location>
</feature>
<feature type="signal peptide" evidence="3">
    <location>
        <begin position="1"/>
        <end position="18"/>
    </location>
</feature>
<dbReference type="InterPro" id="IPR024370">
    <property type="entry name" value="PBP_domain"/>
</dbReference>
<dbReference type="Gene3D" id="3.40.190.10">
    <property type="entry name" value="Periplasmic binding protein-like II"/>
    <property type="match status" value="2"/>
</dbReference>
<sequence>MGAAMLTLGGVMAAPANAVEPSDGITQTLALGGSDTTEDVMGALAAAYNNNATYNPTPGKDNAVNVPVQAEAGSPGFTAAADANCTQRTYVNKDEANPPTTYPAPNGSTDGKNALRGVAPFPTDNLTTGCFDAARSSSGPSSSDPAQFEYYAFGLDAVSWARFPGNAPVSLSIQEIRDIYSCTKTNWNQVGGSAGTIIRYIPQAGSGTRSFFLGTILNNVPPSTNCGPVKEVQEHDGAAVPAADRSNAIVPFSVAQWVAQGNGVVDDKRGGIVIGRQETTTGVLNPVSGTAGDFTPNANVVREPSTFLGVRRVYNVVDTRLPKVGQTVRFVGEDAAGPGYICDPASGAASIITRFGFGLLPEDPGTGSTCRIQ</sequence>
<dbReference type="SUPFAM" id="SSF53850">
    <property type="entry name" value="Periplasmic binding protein-like II"/>
    <property type="match status" value="1"/>
</dbReference>